<dbReference type="EMBL" id="BAAAOG010000001">
    <property type="protein sequence ID" value="GAA1943520.1"/>
    <property type="molecule type" value="Genomic_DNA"/>
</dbReference>
<proteinExistence type="inferred from homology"/>
<dbReference type="Pfam" id="PF08327">
    <property type="entry name" value="AHSA1"/>
    <property type="match status" value="1"/>
</dbReference>
<dbReference type="SUPFAM" id="SSF55961">
    <property type="entry name" value="Bet v1-like"/>
    <property type="match status" value="1"/>
</dbReference>
<dbReference type="RefSeq" id="WP_344090179.1">
    <property type="nucleotide sequence ID" value="NZ_BAAAOG010000001.1"/>
</dbReference>
<evidence type="ECO:0000256" key="1">
    <source>
        <dbReference type="ARBA" id="ARBA00006817"/>
    </source>
</evidence>
<dbReference type="CDD" id="cd07814">
    <property type="entry name" value="SRPBCC_CalC_Aha1-like"/>
    <property type="match status" value="1"/>
</dbReference>
<evidence type="ECO:0000259" key="2">
    <source>
        <dbReference type="Pfam" id="PF08327"/>
    </source>
</evidence>
<name>A0ABN2Q4H4_9MICO</name>
<comment type="caution">
    <text evidence="3">The sequence shown here is derived from an EMBL/GenBank/DDBJ whole genome shotgun (WGS) entry which is preliminary data.</text>
</comment>
<gene>
    <name evidence="3" type="ORF">GCM10009776_01560</name>
</gene>
<sequence length="167" mass="18046">MSEPTFDVHVEREFDAPIERVWAAWTTPDDLRAWWGPTGFTCPHAEADVRPGGRILVTMRAPDDWGGFEQHSAWDITEVDPPHALRYVHRFVDAAGTPITPAEAGIPAAGVPAEGHHEVLLTALGDGRTRLEMTEHGYTTAAARDMSLGGLQQCLDKMAGLVAAGAP</sequence>
<dbReference type="InterPro" id="IPR013538">
    <property type="entry name" value="ASHA1/2-like_C"/>
</dbReference>
<protein>
    <submittedName>
        <fullName evidence="3">SRPBCC domain-containing protein</fullName>
    </submittedName>
</protein>
<keyword evidence="4" id="KW-1185">Reference proteome</keyword>
<comment type="similarity">
    <text evidence="1">Belongs to the AHA1 family.</text>
</comment>
<accession>A0ABN2Q4H4</accession>
<dbReference type="InterPro" id="IPR023393">
    <property type="entry name" value="START-like_dom_sf"/>
</dbReference>
<reference evidence="3 4" key="1">
    <citation type="journal article" date="2019" name="Int. J. Syst. Evol. Microbiol.">
        <title>The Global Catalogue of Microorganisms (GCM) 10K type strain sequencing project: providing services to taxonomists for standard genome sequencing and annotation.</title>
        <authorList>
            <consortium name="The Broad Institute Genomics Platform"/>
            <consortium name="The Broad Institute Genome Sequencing Center for Infectious Disease"/>
            <person name="Wu L."/>
            <person name="Ma J."/>
        </authorList>
    </citation>
    <scope>NUCLEOTIDE SEQUENCE [LARGE SCALE GENOMIC DNA]</scope>
    <source>
        <strain evidence="3 4">JCM 14901</strain>
    </source>
</reference>
<dbReference type="Proteomes" id="UP001499933">
    <property type="component" value="Unassembled WGS sequence"/>
</dbReference>
<evidence type="ECO:0000313" key="3">
    <source>
        <dbReference type="EMBL" id="GAA1943520.1"/>
    </source>
</evidence>
<evidence type="ECO:0000313" key="4">
    <source>
        <dbReference type="Proteomes" id="UP001499933"/>
    </source>
</evidence>
<organism evidence="3 4">
    <name type="scientific">Microbacterium deminutum</name>
    <dbReference type="NCBI Taxonomy" id="344164"/>
    <lineage>
        <taxon>Bacteria</taxon>
        <taxon>Bacillati</taxon>
        <taxon>Actinomycetota</taxon>
        <taxon>Actinomycetes</taxon>
        <taxon>Micrococcales</taxon>
        <taxon>Microbacteriaceae</taxon>
        <taxon>Microbacterium</taxon>
    </lineage>
</organism>
<feature type="domain" description="Activator of Hsp90 ATPase homologue 1/2-like C-terminal" evidence="2">
    <location>
        <begin position="15"/>
        <end position="162"/>
    </location>
</feature>
<dbReference type="Gene3D" id="3.30.530.20">
    <property type="match status" value="1"/>
</dbReference>